<protein>
    <submittedName>
        <fullName evidence="1">Uncharacterized protein</fullName>
    </submittedName>
</protein>
<keyword evidence="2" id="KW-1185">Reference proteome</keyword>
<proteinExistence type="predicted"/>
<reference evidence="2" key="1">
    <citation type="submission" date="2018-07" db="EMBL/GenBank/DDBJ databases">
        <authorList>
            <person name="Quirk P.G."/>
            <person name="Krulwich T.A."/>
        </authorList>
    </citation>
    <scope>NUCLEOTIDE SEQUENCE [LARGE SCALE GENOMIC DNA]</scope>
</reference>
<evidence type="ECO:0000313" key="2">
    <source>
        <dbReference type="Proteomes" id="UP000259812"/>
    </source>
</evidence>
<dbReference type="GeneID" id="60320828"/>
<dbReference type="RefSeq" id="YP_009949425.1">
    <property type="nucleotide sequence ID" value="NC_051580.1"/>
</dbReference>
<gene>
    <name evidence="1" type="primary">74</name>
    <name evidence="1" type="ORF">PBI_THONKO_74</name>
</gene>
<name>A0A346FCC0_9CAUD</name>
<dbReference type="Proteomes" id="UP000259812">
    <property type="component" value="Genome"/>
</dbReference>
<accession>A0A346FCC0</accession>
<evidence type="ECO:0000313" key="1">
    <source>
        <dbReference type="EMBL" id="AXN53345.1"/>
    </source>
</evidence>
<dbReference type="EMBL" id="MH632120">
    <property type="protein sequence ID" value="AXN53345.1"/>
    <property type="molecule type" value="Genomic_DNA"/>
</dbReference>
<sequence length="141" mass="16275">MLTHRSELVERHTITAAVPPWARYDFGGTIETMHRDAVMRARIYAESQGLELLGVHRIEKGGADGTTEVGCAFNVTVARGFYDDDHRATSWVYSARWRRWWRTFAGLDIDSRRTRRKAIRDVLRADTDARVIKFPEDGPQR</sequence>
<organism evidence="1 2">
    <name type="scientific">Mycobacterium phage Thonko</name>
    <dbReference type="NCBI Taxonomy" id="2282910"/>
    <lineage>
        <taxon>Viruses</taxon>
        <taxon>Duplodnaviria</taxon>
        <taxon>Heunggongvirae</taxon>
        <taxon>Uroviricota</taxon>
        <taxon>Caudoviricetes</taxon>
        <taxon>Bclasvirinae</taxon>
        <taxon>Thonkovirus</taxon>
        <taxon>Thonkovirus thonko</taxon>
    </lineage>
</organism>
<dbReference type="KEGG" id="vg:60320828"/>